<evidence type="ECO:0000313" key="2">
    <source>
        <dbReference type="EMBL" id="WNL50031.1"/>
    </source>
</evidence>
<accession>A0AA96ESL1</accession>
<evidence type="ECO:0000256" key="1">
    <source>
        <dbReference type="SAM" id="MobiDB-lite"/>
    </source>
</evidence>
<name>A0AA96ESL1_9VIRU</name>
<proteinExistence type="predicted"/>
<feature type="compositionally biased region" description="Basic and acidic residues" evidence="1">
    <location>
        <begin position="76"/>
        <end position="86"/>
    </location>
</feature>
<sequence length="148" mass="17396">MFRKLKNYERKFLYFLSTRMQNIDVVFAGEPFPKGIAFRRDCYAYGADWDGDHPNDFQEPSPRTFCNAKSGSSHQQGKDTRISERALGKRTNSVRAVISGEIVLLPVESESNETSPDEFESWKQQKIVEERIRQQKERSLREEMKRRK</sequence>
<organism evidence="2">
    <name type="scientific">Marseillevirus sp</name>
    <dbReference type="NCBI Taxonomy" id="2809551"/>
    <lineage>
        <taxon>Viruses</taxon>
        <taxon>Varidnaviria</taxon>
        <taxon>Bamfordvirae</taxon>
        <taxon>Nucleocytoviricota</taxon>
        <taxon>Megaviricetes</taxon>
        <taxon>Pimascovirales</taxon>
        <taxon>Pimascovirales incertae sedis</taxon>
        <taxon>Marseilleviridae</taxon>
        <taxon>Marseillevirus</taxon>
    </lineage>
</organism>
<reference evidence="2" key="1">
    <citation type="submission" date="2023-07" db="EMBL/GenBank/DDBJ databases">
        <authorList>
            <person name="Xia Y."/>
        </authorList>
    </citation>
    <scope>NUCLEOTIDE SEQUENCE</scope>
    <source>
        <strain evidence="2">F</strain>
    </source>
</reference>
<gene>
    <name evidence="2" type="ORF">MarFTMF_515</name>
</gene>
<dbReference type="EMBL" id="OR343188">
    <property type="protein sequence ID" value="WNL50031.1"/>
    <property type="molecule type" value="Genomic_DNA"/>
</dbReference>
<feature type="region of interest" description="Disordered" evidence="1">
    <location>
        <begin position="53"/>
        <end position="86"/>
    </location>
</feature>
<protein>
    <submittedName>
        <fullName evidence="2">Uncharacterized protein</fullName>
    </submittedName>
</protein>